<dbReference type="Pfam" id="PF05699">
    <property type="entry name" value="Dimer_Tnp_hAT"/>
    <property type="match status" value="1"/>
</dbReference>
<gene>
    <name evidence="9" type="ORF">FNK824_LOCUS20625</name>
</gene>
<dbReference type="InterPro" id="IPR012337">
    <property type="entry name" value="RNaseH-like_sf"/>
</dbReference>
<keyword evidence="5" id="KW-0539">Nucleus</keyword>
<dbReference type="GO" id="GO:0005634">
    <property type="term" value="C:nucleus"/>
    <property type="evidence" value="ECO:0007669"/>
    <property type="project" value="UniProtKB-SubCell"/>
</dbReference>
<evidence type="ECO:0000256" key="1">
    <source>
        <dbReference type="ARBA" id="ARBA00004123"/>
    </source>
</evidence>
<dbReference type="Gene3D" id="1.10.10.1070">
    <property type="entry name" value="Zinc finger, BED domain-containing"/>
    <property type="match status" value="1"/>
</dbReference>
<evidence type="ECO:0000256" key="6">
    <source>
        <dbReference type="SAM" id="MobiDB-lite"/>
    </source>
</evidence>
<evidence type="ECO:0000259" key="8">
    <source>
        <dbReference type="Pfam" id="PF10683"/>
    </source>
</evidence>
<dbReference type="PANTHER" id="PTHR46481:SF10">
    <property type="entry name" value="ZINC FINGER BED DOMAIN-CONTAINING PROTEIN 39"/>
    <property type="match status" value="1"/>
</dbReference>
<dbReference type="Proteomes" id="UP000663874">
    <property type="component" value="Unassembled WGS sequence"/>
</dbReference>
<dbReference type="AlphaFoldDB" id="A0A819HV70"/>
<dbReference type="PANTHER" id="PTHR46481">
    <property type="entry name" value="ZINC FINGER BED DOMAIN-CONTAINING PROTEIN 4"/>
    <property type="match status" value="1"/>
</dbReference>
<evidence type="ECO:0000256" key="3">
    <source>
        <dbReference type="ARBA" id="ARBA00022771"/>
    </source>
</evidence>
<organism evidence="9 10">
    <name type="scientific">Rotaria sordida</name>
    <dbReference type="NCBI Taxonomy" id="392033"/>
    <lineage>
        <taxon>Eukaryota</taxon>
        <taxon>Metazoa</taxon>
        <taxon>Spiralia</taxon>
        <taxon>Gnathifera</taxon>
        <taxon>Rotifera</taxon>
        <taxon>Eurotatoria</taxon>
        <taxon>Bdelloidea</taxon>
        <taxon>Philodinida</taxon>
        <taxon>Philodinidae</taxon>
        <taxon>Rotaria</taxon>
    </lineage>
</organism>
<dbReference type="InterPro" id="IPR018473">
    <property type="entry name" value="Hermes_transposase_DNA-db"/>
</dbReference>
<evidence type="ECO:0000313" key="10">
    <source>
        <dbReference type="Proteomes" id="UP000663874"/>
    </source>
</evidence>
<dbReference type="EMBL" id="CAJOBE010003813">
    <property type="protein sequence ID" value="CAF3901993.1"/>
    <property type="molecule type" value="Genomic_DNA"/>
</dbReference>
<comment type="subcellular location">
    <subcellularLocation>
        <location evidence="1">Nucleus</location>
    </subcellularLocation>
</comment>
<accession>A0A819HV70</accession>
<dbReference type="SUPFAM" id="SSF140996">
    <property type="entry name" value="Hermes dimerisation domain"/>
    <property type="match status" value="1"/>
</dbReference>
<dbReference type="GO" id="GO:0008270">
    <property type="term" value="F:zinc ion binding"/>
    <property type="evidence" value="ECO:0007669"/>
    <property type="project" value="UniProtKB-KW"/>
</dbReference>
<feature type="domain" description="Hermes trasposase DNA-binding" evidence="8">
    <location>
        <begin position="117"/>
        <end position="169"/>
    </location>
</feature>
<protein>
    <recommendedName>
        <fullName evidence="11">Transposase</fullName>
    </recommendedName>
</protein>
<dbReference type="GO" id="GO:0046983">
    <property type="term" value="F:protein dimerization activity"/>
    <property type="evidence" value="ECO:0007669"/>
    <property type="project" value="InterPro"/>
</dbReference>
<feature type="domain" description="HAT C-terminal dimerisation" evidence="7">
    <location>
        <begin position="539"/>
        <end position="620"/>
    </location>
</feature>
<evidence type="ECO:0000313" key="9">
    <source>
        <dbReference type="EMBL" id="CAF3901993.1"/>
    </source>
</evidence>
<proteinExistence type="predicted"/>
<dbReference type="InterPro" id="IPR052035">
    <property type="entry name" value="ZnF_BED_domain_contain"/>
</dbReference>
<dbReference type="InterPro" id="IPR008906">
    <property type="entry name" value="HATC_C_dom"/>
</dbReference>
<reference evidence="9" key="1">
    <citation type="submission" date="2021-02" db="EMBL/GenBank/DDBJ databases">
        <authorList>
            <person name="Nowell W R."/>
        </authorList>
    </citation>
    <scope>NUCLEOTIDE SEQUENCE</scope>
</reference>
<keyword evidence="3" id="KW-0863">Zinc-finger</keyword>
<name>A0A819HV70_9BILA</name>
<feature type="region of interest" description="Disordered" evidence="6">
    <location>
        <begin position="634"/>
        <end position="688"/>
    </location>
</feature>
<feature type="compositionally biased region" description="Acidic residues" evidence="6">
    <location>
        <begin position="655"/>
        <end position="681"/>
    </location>
</feature>
<feature type="region of interest" description="Disordered" evidence="6">
    <location>
        <begin position="489"/>
        <end position="509"/>
    </location>
</feature>
<dbReference type="Pfam" id="PF10683">
    <property type="entry name" value="DBD_Tnp_Hermes"/>
    <property type="match status" value="1"/>
</dbReference>
<dbReference type="SUPFAM" id="SSF53098">
    <property type="entry name" value="Ribonuclease H-like"/>
    <property type="match status" value="1"/>
</dbReference>
<evidence type="ECO:0000256" key="5">
    <source>
        <dbReference type="ARBA" id="ARBA00023242"/>
    </source>
</evidence>
<comment type="caution">
    <text evidence="9">The sequence shown here is derived from an EMBL/GenBank/DDBJ whole genome shotgun (WGS) entry which is preliminary data.</text>
</comment>
<evidence type="ECO:0000256" key="4">
    <source>
        <dbReference type="ARBA" id="ARBA00022833"/>
    </source>
</evidence>
<keyword evidence="2" id="KW-0479">Metal-binding</keyword>
<evidence type="ECO:0008006" key="11">
    <source>
        <dbReference type="Google" id="ProtNLM"/>
    </source>
</evidence>
<evidence type="ECO:0000256" key="2">
    <source>
        <dbReference type="ARBA" id="ARBA00022723"/>
    </source>
</evidence>
<keyword evidence="4" id="KW-0862">Zinc</keyword>
<evidence type="ECO:0000259" key="7">
    <source>
        <dbReference type="Pfam" id="PF05699"/>
    </source>
</evidence>
<sequence length="702" mass="80837">MSSTNSEKLVLSKAELQSLVTSNDPVISFKKPTNKRSECWANYSQIYHANIPQDYIICFQCKSVLRWAKDHGTRVMTHHNCSKNKPVATTPSRQRTISSYCTQPSSSKECPLIQKRITEACVEYYAVDVRPFESVAGAGFQNLAKQLIYAGATLGTSLNVSELLPHPSTISRNVEHVYLNLKKQLISLCVPLECFCITCDFWTAKITGIHYGGISLHYIDEQSQLRVFTLSCQAYDFETQHAINLRSFVNKVLQEYGLYLNDDVFIVTDNENKTKCAFKDDCKRIGCSAHYLNKILQLAFTNNNANCNSAQSLFKLVRAIITNIRQSHKQSLLSICLVNYSDTRFSGIYLMFNSFLKVYYELPQILSDEQKKNYLKVDRDILESLCIYLKKFFHVIEKLSCEKTPTIHLVIHYKQLLINLSVINDNDDQLIIPLKKYIAKELPDYWIVNDVHFIATMLHPNLKSFNHTPHQRYHAEALLKSEFDKYQELQQQPSASNNNNKRQQIQQHKNTQLASSLDDIFDSPTSPDELQDEKLAKTEFDRYIEDNTKIDKDMNILIYWKNNKSSYPTLAKIAKRILSIPATNTSVERLFSDSGNTITNRRTRLQTSKVNQLLFIRRNLSVLRELFPPSIEQIKKRKNSNTSTTPTKKRKYSTEDDDKDLSQEDDNNDVSQEDENNDVSQDDLGNVIFEVDDKKENSICDD</sequence>